<dbReference type="AlphaFoldDB" id="A0A1M6YG89"/>
<accession>A0A1M6YG89</accession>
<keyword evidence="1" id="KW-0418">Kinase</keyword>
<gene>
    <name evidence="1" type="ORF">SAMN05444484_101565</name>
</gene>
<dbReference type="GO" id="GO:0016301">
    <property type="term" value="F:kinase activity"/>
    <property type="evidence" value="ECO:0007669"/>
    <property type="project" value="UniProtKB-KW"/>
</dbReference>
<keyword evidence="2" id="KW-1185">Reference proteome</keyword>
<name>A0A1M6YG89_9FLAO</name>
<protein>
    <submittedName>
        <fullName evidence="1">Lipopolysaccharide kinase (Kdo/WaaP) family protein</fullName>
    </submittedName>
</protein>
<reference evidence="2" key="1">
    <citation type="submission" date="2016-11" db="EMBL/GenBank/DDBJ databases">
        <authorList>
            <person name="Varghese N."/>
            <person name="Submissions S."/>
        </authorList>
    </citation>
    <scope>NUCLEOTIDE SEQUENCE [LARGE SCALE GENOMIC DNA]</scope>
    <source>
        <strain evidence="2">DSM 24724</strain>
    </source>
</reference>
<dbReference type="STRING" id="946677.SAMN05444484_101565"/>
<dbReference type="Proteomes" id="UP000184028">
    <property type="component" value="Unassembled WGS sequence"/>
</dbReference>
<evidence type="ECO:0000313" key="2">
    <source>
        <dbReference type="Proteomes" id="UP000184028"/>
    </source>
</evidence>
<organism evidence="1 2">
    <name type="scientific">Flavobacterium chilense</name>
    <dbReference type="NCBI Taxonomy" id="946677"/>
    <lineage>
        <taxon>Bacteria</taxon>
        <taxon>Pseudomonadati</taxon>
        <taxon>Bacteroidota</taxon>
        <taxon>Flavobacteriia</taxon>
        <taxon>Flavobacteriales</taxon>
        <taxon>Flavobacteriaceae</taxon>
        <taxon>Flavobacterium</taxon>
    </lineage>
</organism>
<dbReference type="InterPro" id="IPR011009">
    <property type="entry name" value="Kinase-like_dom_sf"/>
</dbReference>
<dbReference type="EMBL" id="FRBT01000001">
    <property type="protein sequence ID" value="SHL17277.1"/>
    <property type="molecule type" value="Genomic_DNA"/>
</dbReference>
<proteinExistence type="predicted"/>
<dbReference type="OrthoDB" id="9773772at2"/>
<evidence type="ECO:0000313" key="1">
    <source>
        <dbReference type="EMBL" id="SHL17277.1"/>
    </source>
</evidence>
<keyword evidence="1" id="KW-0808">Transferase</keyword>
<dbReference type="RefSeq" id="WP_143154973.1">
    <property type="nucleotide sequence ID" value="NZ_FRBT01000001.1"/>
</dbReference>
<sequence length="265" mass="31764">MAYKLIISNNKENFTEDKSKKEYNAVLSLIQNFKNSGELFGNGDRNKIKLFDWNGKTFNIKSFKIPNIINKVAYKYFRKSKAKRSFEYATILLEKGIGTPAPIAYYENFNFLGLKDSYYVSEHLVTELTYRELVEIPDYPDHNNILRQFTRFTFELHQKGVEFLDHSPGNTLIKKVSEAQYEFFLVDLNRMNFHHNMTFEQRMNNFRRLTPRKDMIEVMSNEYAKLYTDKSENEIFESMWFATTHFQEEFAKKKRLKKKLKFWKS</sequence>
<dbReference type="SUPFAM" id="SSF56112">
    <property type="entry name" value="Protein kinase-like (PK-like)"/>
    <property type="match status" value="1"/>
</dbReference>